<evidence type="ECO:0000256" key="4">
    <source>
        <dbReference type="ARBA" id="ARBA00022519"/>
    </source>
</evidence>
<evidence type="ECO:0000256" key="6">
    <source>
        <dbReference type="ARBA" id="ARBA00022989"/>
    </source>
</evidence>
<keyword evidence="3" id="KW-1003">Cell membrane</keyword>
<dbReference type="GO" id="GO:0022857">
    <property type="term" value="F:transmembrane transporter activity"/>
    <property type="evidence" value="ECO:0007669"/>
    <property type="project" value="InterPro"/>
</dbReference>
<evidence type="ECO:0000256" key="3">
    <source>
        <dbReference type="ARBA" id="ARBA00022475"/>
    </source>
</evidence>
<dbReference type="PANTHER" id="PTHR32196">
    <property type="entry name" value="ABC TRANSPORTER PERMEASE PROTEIN YPHD-RELATED-RELATED"/>
    <property type="match status" value="1"/>
</dbReference>
<feature type="transmembrane region" description="Helical" evidence="8">
    <location>
        <begin position="88"/>
        <end position="107"/>
    </location>
</feature>
<dbReference type="EMBL" id="CP087164">
    <property type="protein sequence ID" value="UGS36050.1"/>
    <property type="molecule type" value="Genomic_DNA"/>
</dbReference>
<feature type="transmembrane region" description="Helical" evidence="8">
    <location>
        <begin position="26"/>
        <end position="49"/>
    </location>
</feature>
<sequence length="340" mass="34659">MSTTERAQAPEGPVAAAPRREREGRVVGFFEAYALVILLGVVIIFFSLYSKTSDTFPTVGNFQAVVGNQAVVAIVALAALIPIACNEWDLSVGATAGVSSIYVASAMSSGTPVLVAILLGLGIGLVVGLFNAVVVTRFGVNGIIATLGTATLLAGVTQAKTGGVAIVANIPNSVVSFGSGNWLGIPKAGWLLIVITLGVYYLLNHTPFGRYVYAVGANPDAARLVGLRSNRLIGWSFVAAGVLAGGAGALQVARAGGADPRVGEQFTLPALAAAFLSAAAIQPGRYNVWGTIVAIFFLAALNAGLNLAGSQDYITNFVNGAALIIGVGLAAYLGRKRKGA</sequence>
<evidence type="ECO:0000313" key="9">
    <source>
        <dbReference type="EMBL" id="UGS36050.1"/>
    </source>
</evidence>
<feature type="transmembrane region" description="Helical" evidence="8">
    <location>
        <begin position="232"/>
        <end position="253"/>
    </location>
</feature>
<dbReference type="InterPro" id="IPR001851">
    <property type="entry name" value="ABC_transp_permease"/>
</dbReference>
<feature type="transmembrane region" description="Helical" evidence="8">
    <location>
        <begin position="313"/>
        <end position="334"/>
    </location>
</feature>
<proteinExistence type="predicted"/>
<evidence type="ECO:0000256" key="7">
    <source>
        <dbReference type="ARBA" id="ARBA00023136"/>
    </source>
</evidence>
<comment type="subcellular location">
    <subcellularLocation>
        <location evidence="1">Cell membrane</location>
        <topology evidence="1">Multi-pass membrane protein</topology>
    </subcellularLocation>
</comment>
<organism evidence="9 10">
    <name type="scientific">Capillimicrobium parvum</name>
    <dbReference type="NCBI Taxonomy" id="2884022"/>
    <lineage>
        <taxon>Bacteria</taxon>
        <taxon>Bacillati</taxon>
        <taxon>Actinomycetota</taxon>
        <taxon>Thermoleophilia</taxon>
        <taxon>Solirubrobacterales</taxon>
        <taxon>Capillimicrobiaceae</taxon>
        <taxon>Capillimicrobium</taxon>
    </lineage>
</organism>
<keyword evidence="7 8" id="KW-0472">Membrane</keyword>
<reference evidence="9" key="1">
    <citation type="journal article" date="2022" name="Int. J. Syst. Evol. Microbiol.">
        <title>Pseudomonas aegrilactucae sp. nov. and Pseudomonas morbosilactucae sp. nov., pathogens causing bacterial rot of lettuce in Japan.</title>
        <authorList>
            <person name="Sawada H."/>
            <person name="Fujikawa T."/>
            <person name="Satou M."/>
        </authorList>
    </citation>
    <scope>NUCLEOTIDE SEQUENCE</scope>
    <source>
        <strain evidence="9">0166_1</strain>
    </source>
</reference>
<feature type="transmembrane region" description="Helical" evidence="8">
    <location>
        <begin position="182"/>
        <end position="203"/>
    </location>
</feature>
<dbReference type="GO" id="GO:0005886">
    <property type="term" value="C:plasma membrane"/>
    <property type="evidence" value="ECO:0007669"/>
    <property type="project" value="UniProtKB-SubCell"/>
</dbReference>
<evidence type="ECO:0000256" key="2">
    <source>
        <dbReference type="ARBA" id="ARBA00022448"/>
    </source>
</evidence>
<evidence type="ECO:0000256" key="1">
    <source>
        <dbReference type="ARBA" id="ARBA00004651"/>
    </source>
</evidence>
<dbReference type="Pfam" id="PF02653">
    <property type="entry name" value="BPD_transp_2"/>
    <property type="match status" value="1"/>
</dbReference>
<dbReference type="PANTHER" id="PTHR32196:SF21">
    <property type="entry name" value="ABC TRANSPORTER PERMEASE PROTEIN YPHD-RELATED"/>
    <property type="match status" value="1"/>
</dbReference>
<feature type="transmembrane region" description="Helical" evidence="8">
    <location>
        <begin position="288"/>
        <end position="307"/>
    </location>
</feature>
<feature type="transmembrane region" description="Helical" evidence="8">
    <location>
        <begin position="265"/>
        <end position="281"/>
    </location>
</feature>
<keyword evidence="4" id="KW-0997">Cell inner membrane</keyword>
<keyword evidence="5 8" id="KW-0812">Transmembrane</keyword>
<dbReference type="AlphaFoldDB" id="A0A9E6XX82"/>
<feature type="transmembrane region" description="Helical" evidence="8">
    <location>
        <begin position="147"/>
        <end position="170"/>
    </location>
</feature>
<evidence type="ECO:0000256" key="8">
    <source>
        <dbReference type="SAM" id="Phobius"/>
    </source>
</evidence>
<evidence type="ECO:0000313" key="10">
    <source>
        <dbReference type="Proteomes" id="UP001162834"/>
    </source>
</evidence>
<dbReference type="CDD" id="cd06579">
    <property type="entry name" value="TM_PBP1_transp_AraH_like"/>
    <property type="match status" value="1"/>
</dbReference>
<evidence type="ECO:0000256" key="5">
    <source>
        <dbReference type="ARBA" id="ARBA00022692"/>
    </source>
</evidence>
<name>A0A9E6XX82_9ACTN</name>
<feature type="transmembrane region" description="Helical" evidence="8">
    <location>
        <begin position="61"/>
        <end position="81"/>
    </location>
</feature>
<protein>
    <submittedName>
        <fullName evidence="9">Ribose import permease protein RbsC</fullName>
    </submittedName>
</protein>
<keyword evidence="10" id="KW-1185">Reference proteome</keyword>
<feature type="transmembrane region" description="Helical" evidence="8">
    <location>
        <begin position="113"/>
        <end position="135"/>
    </location>
</feature>
<keyword evidence="2" id="KW-0813">Transport</keyword>
<gene>
    <name evidence="9" type="primary">rbsC_8</name>
    <name evidence="9" type="ORF">DSM104329_02447</name>
</gene>
<dbReference type="KEGG" id="sbae:DSM104329_02447"/>
<keyword evidence="6 8" id="KW-1133">Transmembrane helix</keyword>
<dbReference type="Proteomes" id="UP001162834">
    <property type="component" value="Chromosome"/>
</dbReference>
<accession>A0A9E6XX82</accession>